<keyword evidence="1" id="KW-0496">Mitochondrion</keyword>
<geneLocation type="mitochondrion" evidence="1"/>
<protein>
    <submittedName>
        <fullName evidence="1">Uncharacterized protein</fullName>
    </submittedName>
</protein>
<dbReference type="EMBL" id="LKAM01000020">
    <property type="protein sequence ID" value="KUM45367.1"/>
    <property type="molecule type" value="Genomic_DNA"/>
</dbReference>
<gene>
    <name evidence="1" type="ORF">ABT39_MTgene3440</name>
</gene>
<reference evidence="1" key="1">
    <citation type="journal article" date="2015" name="Genome Biol. Evol.">
        <title>Organellar Genomes of White Spruce (Picea glauca): Assembly and Annotation.</title>
        <authorList>
            <person name="Jackman S.D."/>
            <person name="Warren R.L."/>
            <person name="Gibb E.A."/>
            <person name="Vandervalk B.P."/>
            <person name="Mohamadi H."/>
            <person name="Chu J."/>
            <person name="Raymond A."/>
            <person name="Pleasance S."/>
            <person name="Coope R."/>
            <person name="Wildung M.R."/>
            <person name="Ritland C.E."/>
            <person name="Bousquet J."/>
            <person name="Jones S.J."/>
            <person name="Bohlmann J."/>
            <person name="Birol I."/>
        </authorList>
    </citation>
    <scope>NUCLEOTIDE SEQUENCE [LARGE SCALE GENOMIC DNA]</scope>
    <source>
        <tissue evidence="1">Flushing bud</tissue>
    </source>
</reference>
<dbReference type="AlphaFoldDB" id="A0A124GMD6"/>
<sequence>MGKRLRTSSLEVSLWRWEVTAFLSTLPRRCYNWLWLPTMHTWFDVNCFLDTLVGFLAFSHFPGVRRTRVGRSSSISKCPGGR</sequence>
<comment type="caution">
    <text evidence="1">The sequence shown here is derived from an EMBL/GenBank/DDBJ whole genome shotgun (WGS) entry which is preliminary data.</text>
</comment>
<evidence type="ECO:0000313" key="1">
    <source>
        <dbReference type="EMBL" id="KUM45367.1"/>
    </source>
</evidence>
<organism evidence="1">
    <name type="scientific">Picea glauca</name>
    <name type="common">White spruce</name>
    <name type="synonym">Pinus glauca</name>
    <dbReference type="NCBI Taxonomy" id="3330"/>
    <lineage>
        <taxon>Eukaryota</taxon>
        <taxon>Viridiplantae</taxon>
        <taxon>Streptophyta</taxon>
        <taxon>Embryophyta</taxon>
        <taxon>Tracheophyta</taxon>
        <taxon>Spermatophyta</taxon>
        <taxon>Pinopsida</taxon>
        <taxon>Pinidae</taxon>
        <taxon>Conifers I</taxon>
        <taxon>Pinales</taxon>
        <taxon>Pinaceae</taxon>
        <taxon>Picea</taxon>
    </lineage>
</organism>
<proteinExistence type="predicted"/>
<accession>A0A124GMD6</accession>
<name>A0A124GMD6_PICGL</name>